<name>A0ABC9TPK4_CLOSY</name>
<dbReference type="Pfam" id="PF01546">
    <property type="entry name" value="Peptidase_M20"/>
    <property type="match status" value="1"/>
</dbReference>
<dbReference type="Gene3D" id="3.30.70.360">
    <property type="match status" value="1"/>
</dbReference>
<dbReference type="InterPro" id="IPR036264">
    <property type="entry name" value="Bact_exopeptidase_dim_dom"/>
</dbReference>
<dbReference type="Pfam" id="PF07687">
    <property type="entry name" value="M20_dimer"/>
    <property type="match status" value="1"/>
</dbReference>
<dbReference type="EMBL" id="AWSU01000400">
    <property type="protein sequence ID" value="ERI73282.1"/>
    <property type="molecule type" value="Genomic_DNA"/>
</dbReference>
<dbReference type="SUPFAM" id="SSF53187">
    <property type="entry name" value="Zn-dependent exopeptidases"/>
    <property type="match status" value="1"/>
</dbReference>
<dbReference type="InterPro" id="IPR052030">
    <property type="entry name" value="Peptidase_M20/M20A_hydrolases"/>
</dbReference>
<dbReference type="Proteomes" id="UP000016491">
    <property type="component" value="Unassembled WGS sequence"/>
</dbReference>
<dbReference type="SUPFAM" id="SSF55031">
    <property type="entry name" value="Bacterial exopeptidase dimerisation domain"/>
    <property type="match status" value="1"/>
</dbReference>
<evidence type="ECO:0000256" key="1">
    <source>
        <dbReference type="PIRNR" id="PIRNR037226"/>
    </source>
</evidence>
<comment type="similarity">
    <text evidence="1">Belongs to the peptidase M20A family.</text>
</comment>
<sequence>MYQIEGGIFMLKEKEKMFRYIDAVAPQMAAMSDDIFDHPELGLNEYHAFALLTDWLEQEGFAVERGVAGVETAFRAIYHHGNGGPNIGLLCEYDALPEIGHACGHQLQGPSILAAAAALKNSEADGNYTVTVYGTPAEESVSGKIMMLKNGCTFEELDVALMMHGSGATQVDVKSLALSRFKVVFHGVSAHAAVKPEKGRSALDGLIMACQGVEFLREHVADDVKMHYTIVNCGGTPANIVPAVAEASFYVRSYSRNYLDTVIERFQKVLKGAAMMTETEVEIIEEKGIDSKIPCLALNDILMDNASQVEAPRIRPAREKTGSTDFGNIMHRVPGSCIRVAFVKEDAASHSQDYVDAGKSKEAHDAISYGAKILAGAALDLVMQPELLKAVKQEFADRMADEMKMK</sequence>
<dbReference type="PANTHER" id="PTHR30575">
    <property type="entry name" value="PEPTIDASE M20"/>
    <property type="match status" value="1"/>
</dbReference>
<accession>A0ABC9TPK4</accession>
<evidence type="ECO:0000313" key="4">
    <source>
        <dbReference type="Proteomes" id="UP000016491"/>
    </source>
</evidence>
<dbReference type="Gene3D" id="3.40.630.10">
    <property type="entry name" value="Zn peptidases"/>
    <property type="match status" value="1"/>
</dbReference>
<dbReference type="GO" id="GO:0016787">
    <property type="term" value="F:hydrolase activity"/>
    <property type="evidence" value="ECO:0007669"/>
    <property type="project" value="UniProtKB-ARBA"/>
</dbReference>
<organism evidence="3 4">
    <name type="scientific">[Clostridium] symbiosum ATCC 14940</name>
    <dbReference type="NCBI Taxonomy" id="411472"/>
    <lineage>
        <taxon>Bacteria</taxon>
        <taxon>Bacillati</taxon>
        <taxon>Bacillota</taxon>
        <taxon>Clostridia</taxon>
        <taxon>Lachnospirales</taxon>
        <taxon>Lachnospiraceae</taxon>
        <taxon>Otoolea</taxon>
    </lineage>
</organism>
<dbReference type="InterPro" id="IPR011650">
    <property type="entry name" value="Peptidase_M20_dimer"/>
</dbReference>
<dbReference type="InterPro" id="IPR017144">
    <property type="entry name" value="Xaa-Arg_dipeptidase"/>
</dbReference>
<evidence type="ECO:0000313" key="3">
    <source>
        <dbReference type="EMBL" id="ERI73282.1"/>
    </source>
</evidence>
<feature type="domain" description="Peptidase M20 dimerisation" evidence="2">
    <location>
        <begin position="180"/>
        <end position="272"/>
    </location>
</feature>
<reference evidence="3 4" key="1">
    <citation type="submission" date="2013-07" db="EMBL/GenBank/DDBJ databases">
        <authorList>
            <person name="Weinstock G."/>
            <person name="Sodergren E."/>
            <person name="Wylie T."/>
            <person name="Fulton L."/>
            <person name="Fulton R."/>
            <person name="Fronick C."/>
            <person name="O'Laughlin M."/>
            <person name="Godfrey J."/>
            <person name="Miner T."/>
            <person name="Herter B."/>
            <person name="Appelbaum E."/>
            <person name="Cordes M."/>
            <person name="Lek S."/>
            <person name="Wollam A."/>
            <person name="Pepin K.H."/>
            <person name="Palsikar V.B."/>
            <person name="Mitreva M."/>
            <person name="Wilson R.K."/>
        </authorList>
    </citation>
    <scope>NUCLEOTIDE SEQUENCE [LARGE SCALE GENOMIC DNA]</scope>
    <source>
        <strain evidence="3 4">ATCC 14940</strain>
    </source>
</reference>
<proteinExistence type="inferred from homology"/>
<dbReference type="CDD" id="cd03887">
    <property type="entry name" value="M20_Acy1L2"/>
    <property type="match status" value="1"/>
</dbReference>
<evidence type="ECO:0000259" key="2">
    <source>
        <dbReference type="Pfam" id="PF07687"/>
    </source>
</evidence>
<dbReference type="AlphaFoldDB" id="A0ABC9TPK4"/>
<dbReference type="PANTHER" id="PTHR30575:SF0">
    <property type="entry name" value="XAA-ARG DIPEPTIDASE"/>
    <property type="match status" value="1"/>
</dbReference>
<dbReference type="InterPro" id="IPR017439">
    <property type="entry name" value="Amidohydrolase"/>
</dbReference>
<dbReference type="InterPro" id="IPR002933">
    <property type="entry name" value="Peptidase_M20"/>
</dbReference>
<comment type="caution">
    <text evidence="3">The sequence shown here is derived from an EMBL/GenBank/DDBJ whole genome shotgun (WGS) entry which is preliminary data.</text>
</comment>
<dbReference type="NCBIfam" id="TIGR01891">
    <property type="entry name" value="amidohydrolases"/>
    <property type="match status" value="1"/>
</dbReference>
<protein>
    <recommendedName>
        <fullName evidence="1">Peptidase M20 domain-containing protein 2</fullName>
    </recommendedName>
</protein>
<gene>
    <name evidence="3" type="ORF">CLOSYM_05006</name>
</gene>
<dbReference type="PIRSF" id="PIRSF037226">
    <property type="entry name" value="Amidohydrolase_ACY1L2_prd"/>
    <property type="match status" value="1"/>
</dbReference>